<reference evidence="6" key="2">
    <citation type="submission" date="2023-05" db="EMBL/GenBank/DDBJ databases">
        <authorList>
            <consortium name="Lawrence Berkeley National Laboratory"/>
            <person name="Steindorff A."/>
            <person name="Hensen N."/>
            <person name="Bonometti L."/>
            <person name="Westerberg I."/>
            <person name="Brannstrom I.O."/>
            <person name="Guillou S."/>
            <person name="Cros-Aarteil S."/>
            <person name="Calhoun S."/>
            <person name="Haridas S."/>
            <person name="Kuo A."/>
            <person name="Mondo S."/>
            <person name="Pangilinan J."/>
            <person name="Riley R."/>
            <person name="Labutti K."/>
            <person name="Andreopoulos B."/>
            <person name="Lipzen A."/>
            <person name="Chen C."/>
            <person name="Yanf M."/>
            <person name="Daum C."/>
            <person name="Ng V."/>
            <person name="Clum A."/>
            <person name="Ohm R."/>
            <person name="Martin F."/>
            <person name="Silar P."/>
            <person name="Natvig D."/>
            <person name="Lalanne C."/>
            <person name="Gautier V."/>
            <person name="Ament-Velasquez S.L."/>
            <person name="Kruys A."/>
            <person name="Hutchinson M.I."/>
            <person name="Powell A.J."/>
            <person name="Barry K."/>
            <person name="Miller A.N."/>
            <person name="Grigoriev I.V."/>
            <person name="Debuchy R."/>
            <person name="Gladieux P."/>
            <person name="Thoren M.H."/>
            <person name="Johannesson H."/>
        </authorList>
    </citation>
    <scope>NUCLEOTIDE SEQUENCE</scope>
    <source>
        <strain evidence="6">CBS 892.96</strain>
    </source>
</reference>
<organism evidence="6 7">
    <name type="scientific">Triangularia setosa</name>
    <dbReference type="NCBI Taxonomy" id="2587417"/>
    <lineage>
        <taxon>Eukaryota</taxon>
        <taxon>Fungi</taxon>
        <taxon>Dikarya</taxon>
        <taxon>Ascomycota</taxon>
        <taxon>Pezizomycotina</taxon>
        <taxon>Sordariomycetes</taxon>
        <taxon>Sordariomycetidae</taxon>
        <taxon>Sordariales</taxon>
        <taxon>Podosporaceae</taxon>
        <taxon>Triangularia</taxon>
    </lineage>
</organism>
<evidence type="ECO:0000259" key="5">
    <source>
        <dbReference type="SMART" id="SM00849"/>
    </source>
</evidence>
<dbReference type="SUPFAM" id="SSF56281">
    <property type="entry name" value="Metallo-hydrolase/oxidoreductase"/>
    <property type="match status" value="1"/>
</dbReference>
<dbReference type="GO" id="GO:0016787">
    <property type="term" value="F:hydrolase activity"/>
    <property type="evidence" value="ECO:0007669"/>
    <property type="project" value="UniProtKB-KW"/>
</dbReference>
<dbReference type="PANTHER" id="PTHR42978">
    <property type="entry name" value="QUORUM-QUENCHING LACTONASE YTNP-RELATED-RELATED"/>
    <property type="match status" value="1"/>
</dbReference>
<sequence length="313" mass="33978">MAARLTTIHYRHQEVPAINTTATIHSCRADLFFGPPISGHKWLAVPILSFLIRHPTLNQALLFDLGIRKDWGNLAPGSIDGIILFHRHFDHIGDPANLPPSVPLTVGPGFTRAMIPGYPTNPASVVRESDYAGRQITEIDFGQGGCKIGNFDALDFFGDGSLYLLDAPGHTVGHICAFARVTPTPFVLLAGDAIHHAGELRPTPYLQLPEQISPSPFSITPRVQNQLGSVTFSQMDQLLASTSHGPAMVQAGITMLVSCGQRLRSCRSSTATIRVYLTLLSSLRQGHLIGLSNKTEKERELGGFSETLVKRST</sequence>
<gene>
    <name evidence="6" type="ORF">QBC36DRAFT_360801</name>
</gene>
<keyword evidence="3" id="KW-0378">Hydrolase</keyword>
<proteinExistence type="inferred from homology"/>
<evidence type="ECO:0000313" key="6">
    <source>
        <dbReference type="EMBL" id="KAK4173058.1"/>
    </source>
</evidence>
<dbReference type="PANTHER" id="PTHR42978:SF5">
    <property type="entry name" value="METALLO-BETA-LACTAMASE DOMAIN-CONTAINING PROTEIN"/>
    <property type="match status" value="1"/>
</dbReference>
<evidence type="ECO:0000256" key="4">
    <source>
        <dbReference type="ARBA" id="ARBA00022833"/>
    </source>
</evidence>
<dbReference type="SMART" id="SM00849">
    <property type="entry name" value="Lactamase_B"/>
    <property type="match status" value="1"/>
</dbReference>
<evidence type="ECO:0000256" key="2">
    <source>
        <dbReference type="ARBA" id="ARBA00022723"/>
    </source>
</evidence>
<comment type="caution">
    <text evidence="6">The sequence shown here is derived from an EMBL/GenBank/DDBJ whole genome shotgun (WGS) entry which is preliminary data.</text>
</comment>
<evidence type="ECO:0000256" key="3">
    <source>
        <dbReference type="ARBA" id="ARBA00022801"/>
    </source>
</evidence>
<dbReference type="InterPro" id="IPR001279">
    <property type="entry name" value="Metallo-B-lactamas"/>
</dbReference>
<protein>
    <recommendedName>
        <fullName evidence="5">Metallo-beta-lactamase domain-containing protein</fullName>
    </recommendedName>
</protein>
<accession>A0AAN6W0B5</accession>
<dbReference type="Proteomes" id="UP001302321">
    <property type="component" value="Unassembled WGS sequence"/>
</dbReference>
<evidence type="ECO:0000256" key="1">
    <source>
        <dbReference type="ARBA" id="ARBA00007749"/>
    </source>
</evidence>
<dbReference type="Gene3D" id="3.60.15.10">
    <property type="entry name" value="Ribonuclease Z/Hydroxyacylglutathione hydrolase-like"/>
    <property type="match status" value="1"/>
</dbReference>
<keyword evidence="7" id="KW-1185">Reference proteome</keyword>
<dbReference type="AlphaFoldDB" id="A0AAN6W0B5"/>
<name>A0AAN6W0B5_9PEZI</name>
<keyword evidence="4" id="KW-0862">Zinc</keyword>
<reference evidence="6" key="1">
    <citation type="journal article" date="2023" name="Mol. Phylogenet. Evol.">
        <title>Genome-scale phylogeny and comparative genomics of the fungal order Sordariales.</title>
        <authorList>
            <person name="Hensen N."/>
            <person name="Bonometti L."/>
            <person name="Westerberg I."/>
            <person name="Brannstrom I.O."/>
            <person name="Guillou S."/>
            <person name="Cros-Aarteil S."/>
            <person name="Calhoun S."/>
            <person name="Haridas S."/>
            <person name="Kuo A."/>
            <person name="Mondo S."/>
            <person name="Pangilinan J."/>
            <person name="Riley R."/>
            <person name="LaButti K."/>
            <person name="Andreopoulos B."/>
            <person name="Lipzen A."/>
            <person name="Chen C."/>
            <person name="Yan M."/>
            <person name="Daum C."/>
            <person name="Ng V."/>
            <person name="Clum A."/>
            <person name="Steindorff A."/>
            <person name="Ohm R.A."/>
            <person name="Martin F."/>
            <person name="Silar P."/>
            <person name="Natvig D.O."/>
            <person name="Lalanne C."/>
            <person name="Gautier V."/>
            <person name="Ament-Velasquez S.L."/>
            <person name="Kruys A."/>
            <person name="Hutchinson M.I."/>
            <person name="Powell A.J."/>
            <person name="Barry K."/>
            <person name="Miller A.N."/>
            <person name="Grigoriev I.V."/>
            <person name="Debuchy R."/>
            <person name="Gladieux P."/>
            <person name="Hiltunen Thoren M."/>
            <person name="Johannesson H."/>
        </authorList>
    </citation>
    <scope>NUCLEOTIDE SEQUENCE</scope>
    <source>
        <strain evidence="6">CBS 892.96</strain>
    </source>
</reference>
<dbReference type="EMBL" id="MU866371">
    <property type="protein sequence ID" value="KAK4173058.1"/>
    <property type="molecule type" value="Genomic_DNA"/>
</dbReference>
<evidence type="ECO:0000313" key="7">
    <source>
        <dbReference type="Proteomes" id="UP001302321"/>
    </source>
</evidence>
<dbReference type="GO" id="GO:0046872">
    <property type="term" value="F:metal ion binding"/>
    <property type="evidence" value="ECO:0007669"/>
    <property type="project" value="UniProtKB-KW"/>
</dbReference>
<keyword evidence="2" id="KW-0479">Metal-binding</keyword>
<dbReference type="InterPro" id="IPR051013">
    <property type="entry name" value="MBL_superfamily_lactonases"/>
</dbReference>
<feature type="domain" description="Metallo-beta-lactamase" evidence="5">
    <location>
        <begin position="46"/>
        <end position="244"/>
    </location>
</feature>
<dbReference type="InterPro" id="IPR036866">
    <property type="entry name" value="RibonucZ/Hydroxyglut_hydro"/>
</dbReference>
<dbReference type="CDD" id="cd07730">
    <property type="entry name" value="metallo-hydrolase-like_MBL-fold"/>
    <property type="match status" value="1"/>
</dbReference>
<comment type="similarity">
    <text evidence="1">Belongs to the metallo-beta-lactamase superfamily.</text>
</comment>